<evidence type="ECO:0000313" key="1">
    <source>
        <dbReference type="EMBL" id="TWW08418.1"/>
    </source>
</evidence>
<accession>A0A5C6M1E5</accession>
<feature type="non-terminal residue" evidence="1">
    <location>
        <position position="1"/>
    </location>
</feature>
<protein>
    <submittedName>
        <fullName evidence="1">Uncharacterized protein</fullName>
    </submittedName>
</protein>
<keyword evidence="2" id="KW-1185">Reference proteome</keyword>
<evidence type="ECO:0000313" key="2">
    <source>
        <dbReference type="Proteomes" id="UP000321083"/>
    </source>
</evidence>
<reference evidence="1 2" key="1">
    <citation type="submission" date="2019-08" db="EMBL/GenBank/DDBJ databases">
        <title>100 year-old enigma solved: identification of Planctomyces bekefii, the type genus and species of the phylum Planctomycetes.</title>
        <authorList>
            <person name="Svetlana D.N."/>
            <person name="Overmann J."/>
        </authorList>
    </citation>
    <scope>NUCLEOTIDE SEQUENCE [LARGE SCALE GENOMIC DNA]</scope>
    <source>
        <strain evidence="1">Phe10_nw2017</strain>
    </source>
</reference>
<gene>
    <name evidence="1" type="ORF">E3A20_24540</name>
</gene>
<dbReference type="AlphaFoldDB" id="A0A5C6M1E5"/>
<organism evidence="1 2">
    <name type="scientific">Planctomyces bekefii</name>
    <dbReference type="NCBI Taxonomy" id="1653850"/>
    <lineage>
        <taxon>Bacteria</taxon>
        <taxon>Pseudomonadati</taxon>
        <taxon>Planctomycetota</taxon>
        <taxon>Planctomycetia</taxon>
        <taxon>Planctomycetales</taxon>
        <taxon>Planctomycetaceae</taxon>
        <taxon>Planctomyces</taxon>
    </lineage>
</organism>
<dbReference type="EMBL" id="SRHE01000679">
    <property type="protein sequence ID" value="TWW08418.1"/>
    <property type="molecule type" value="Genomic_DNA"/>
</dbReference>
<sequence>AGFDETVAVRAGGEESAELLAGLGVVVGGARVADMSRLPG</sequence>
<name>A0A5C6M1E5_9PLAN</name>
<reference evidence="1 2" key="2">
    <citation type="submission" date="2019-08" db="EMBL/GenBank/DDBJ databases">
        <authorList>
            <person name="Henke P."/>
        </authorList>
    </citation>
    <scope>NUCLEOTIDE SEQUENCE [LARGE SCALE GENOMIC DNA]</scope>
    <source>
        <strain evidence="1">Phe10_nw2017</strain>
    </source>
</reference>
<dbReference type="Proteomes" id="UP000321083">
    <property type="component" value="Unassembled WGS sequence"/>
</dbReference>
<comment type="caution">
    <text evidence="1">The sequence shown here is derived from an EMBL/GenBank/DDBJ whole genome shotgun (WGS) entry which is preliminary data.</text>
</comment>
<proteinExistence type="predicted"/>